<sequence>MPPNVTHGFTVDWLDPFRNYTTHVPAWNATDATIGNHYTDLMEHSNHTPFPTSDVVNVTADRQFVLPCWVQLVYAFLFGGMVLIAVLGNATVMWIVLAHRRMRSVTNYFLVNLSVADLMTSTFNAVFNLVYMLESHWAFGEYYCVFSNFVANLTVASSAFTMAAMSIDR</sequence>
<reference evidence="1 2" key="1">
    <citation type="journal article" date="2020" name="Cell">
        <title>Large-Scale Comparative Analyses of Tick Genomes Elucidate Their Genetic Diversity and Vector Capacities.</title>
        <authorList>
            <consortium name="Tick Genome and Microbiome Consortium (TIGMIC)"/>
            <person name="Jia N."/>
            <person name="Wang J."/>
            <person name="Shi W."/>
            <person name="Du L."/>
            <person name="Sun Y."/>
            <person name="Zhan W."/>
            <person name="Jiang J.F."/>
            <person name="Wang Q."/>
            <person name="Zhang B."/>
            <person name="Ji P."/>
            <person name="Bell-Sakyi L."/>
            <person name="Cui X.M."/>
            <person name="Yuan T.T."/>
            <person name="Jiang B.G."/>
            <person name="Yang W.F."/>
            <person name="Lam T.T."/>
            <person name="Chang Q.C."/>
            <person name="Ding S.J."/>
            <person name="Wang X.J."/>
            <person name="Zhu J.G."/>
            <person name="Ruan X.D."/>
            <person name="Zhao L."/>
            <person name="Wei J.T."/>
            <person name="Ye R.Z."/>
            <person name="Que T.C."/>
            <person name="Du C.H."/>
            <person name="Zhou Y.H."/>
            <person name="Cheng J.X."/>
            <person name="Dai P.F."/>
            <person name="Guo W.B."/>
            <person name="Han X.H."/>
            <person name="Huang E.J."/>
            <person name="Li L.F."/>
            <person name="Wei W."/>
            <person name="Gao Y.C."/>
            <person name="Liu J.Z."/>
            <person name="Shao H.Z."/>
            <person name="Wang X."/>
            <person name="Wang C.C."/>
            <person name="Yang T.C."/>
            <person name="Huo Q.B."/>
            <person name="Li W."/>
            <person name="Chen H.Y."/>
            <person name="Chen S.E."/>
            <person name="Zhou L.G."/>
            <person name="Ni X.B."/>
            <person name="Tian J.H."/>
            <person name="Sheng Y."/>
            <person name="Liu T."/>
            <person name="Pan Y.S."/>
            <person name="Xia L.Y."/>
            <person name="Li J."/>
            <person name="Zhao F."/>
            <person name="Cao W.C."/>
        </authorList>
    </citation>
    <scope>NUCLEOTIDE SEQUENCE [LARGE SCALE GENOMIC DNA]</scope>
    <source>
        <strain evidence="1">Iper-2018</strain>
    </source>
</reference>
<dbReference type="EMBL" id="JABSTQ010009859">
    <property type="protein sequence ID" value="KAG0425318.1"/>
    <property type="molecule type" value="Genomic_DNA"/>
</dbReference>
<organism evidence="1 2">
    <name type="scientific">Ixodes persulcatus</name>
    <name type="common">Taiga tick</name>
    <dbReference type="NCBI Taxonomy" id="34615"/>
    <lineage>
        <taxon>Eukaryota</taxon>
        <taxon>Metazoa</taxon>
        <taxon>Ecdysozoa</taxon>
        <taxon>Arthropoda</taxon>
        <taxon>Chelicerata</taxon>
        <taxon>Arachnida</taxon>
        <taxon>Acari</taxon>
        <taxon>Parasitiformes</taxon>
        <taxon>Ixodida</taxon>
        <taxon>Ixodoidea</taxon>
        <taxon>Ixodidae</taxon>
        <taxon>Ixodinae</taxon>
        <taxon>Ixodes</taxon>
    </lineage>
</organism>
<evidence type="ECO:0000313" key="1">
    <source>
        <dbReference type="EMBL" id="KAG0425318.1"/>
    </source>
</evidence>
<proteinExistence type="predicted"/>
<dbReference type="Proteomes" id="UP000805193">
    <property type="component" value="Unassembled WGS sequence"/>
</dbReference>
<gene>
    <name evidence="1" type="ORF">HPB47_027509</name>
</gene>
<keyword evidence="2" id="KW-1185">Reference proteome</keyword>
<comment type="caution">
    <text evidence="1">The sequence shown here is derived from an EMBL/GenBank/DDBJ whole genome shotgun (WGS) entry which is preliminary data.</text>
</comment>
<protein>
    <submittedName>
        <fullName evidence="1">Uncharacterized protein</fullName>
    </submittedName>
</protein>
<evidence type="ECO:0000313" key="2">
    <source>
        <dbReference type="Proteomes" id="UP000805193"/>
    </source>
</evidence>
<name>A0AC60PX35_IXOPE</name>
<accession>A0AC60PX35</accession>